<keyword evidence="3" id="KW-0238">DNA-binding</keyword>
<organism evidence="8 9">
    <name type="scientific">Platanthera zijinensis</name>
    <dbReference type="NCBI Taxonomy" id="2320716"/>
    <lineage>
        <taxon>Eukaryota</taxon>
        <taxon>Viridiplantae</taxon>
        <taxon>Streptophyta</taxon>
        <taxon>Embryophyta</taxon>
        <taxon>Tracheophyta</taxon>
        <taxon>Spermatophyta</taxon>
        <taxon>Magnoliopsida</taxon>
        <taxon>Liliopsida</taxon>
        <taxon>Asparagales</taxon>
        <taxon>Orchidaceae</taxon>
        <taxon>Orchidoideae</taxon>
        <taxon>Orchideae</taxon>
        <taxon>Orchidinae</taxon>
        <taxon>Platanthera</taxon>
    </lineage>
</organism>
<dbReference type="InterPro" id="IPR004827">
    <property type="entry name" value="bZIP"/>
</dbReference>
<dbReference type="Proteomes" id="UP001418222">
    <property type="component" value="Unassembled WGS sequence"/>
</dbReference>
<dbReference type="FunFam" id="1.20.5.170:FF:000020">
    <property type="entry name" value="BZIP transcription factor"/>
    <property type="match status" value="1"/>
</dbReference>
<evidence type="ECO:0000256" key="3">
    <source>
        <dbReference type="ARBA" id="ARBA00023125"/>
    </source>
</evidence>
<dbReference type="GO" id="GO:0003700">
    <property type="term" value="F:DNA-binding transcription factor activity"/>
    <property type="evidence" value="ECO:0007669"/>
    <property type="project" value="InterPro"/>
</dbReference>
<evidence type="ECO:0000256" key="4">
    <source>
        <dbReference type="ARBA" id="ARBA00023163"/>
    </source>
</evidence>
<dbReference type="GO" id="GO:0046982">
    <property type="term" value="F:protein heterodimerization activity"/>
    <property type="evidence" value="ECO:0007669"/>
    <property type="project" value="UniProtKB-ARBA"/>
</dbReference>
<proteinExistence type="predicted"/>
<gene>
    <name evidence="8" type="primary">BZIP63</name>
    <name evidence="8" type="ORF">KSP39_PZI004301</name>
</gene>
<dbReference type="GO" id="GO:0005634">
    <property type="term" value="C:nucleus"/>
    <property type="evidence" value="ECO:0007669"/>
    <property type="project" value="UniProtKB-SubCell"/>
</dbReference>
<feature type="domain" description="BZIP" evidence="7">
    <location>
        <begin position="7"/>
        <end position="70"/>
    </location>
</feature>
<evidence type="ECO:0000256" key="5">
    <source>
        <dbReference type="ARBA" id="ARBA00023242"/>
    </source>
</evidence>
<dbReference type="Gene3D" id="1.20.5.170">
    <property type="match status" value="1"/>
</dbReference>
<dbReference type="SMART" id="SM00338">
    <property type="entry name" value="BRLZ"/>
    <property type="match status" value="1"/>
</dbReference>
<dbReference type="AlphaFoldDB" id="A0AAP0BVG3"/>
<dbReference type="GO" id="GO:0045893">
    <property type="term" value="P:positive regulation of DNA-templated transcription"/>
    <property type="evidence" value="ECO:0007669"/>
    <property type="project" value="TreeGrafter"/>
</dbReference>
<evidence type="ECO:0000256" key="1">
    <source>
        <dbReference type="ARBA" id="ARBA00004123"/>
    </source>
</evidence>
<feature type="region of interest" description="Disordered" evidence="6">
    <location>
        <begin position="1"/>
        <end position="30"/>
    </location>
</feature>
<comment type="subcellular location">
    <subcellularLocation>
        <location evidence="1">Nucleus</location>
    </subcellularLocation>
</comment>
<dbReference type="SUPFAM" id="SSF57959">
    <property type="entry name" value="Leucine zipper domain"/>
    <property type="match status" value="1"/>
</dbReference>
<dbReference type="PANTHER" id="PTHR45764:SF34">
    <property type="entry name" value="BZIP TRANSCRIPTION FACTOR 53"/>
    <property type="match status" value="1"/>
</dbReference>
<keyword evidence="2" id="KW-0805">Transcription regulation</keyword>
<evidence type="ECO:0000256" key="6">
    <source>
        <dbReference type="SAM" id="MobiDB-lite"/>
    </source>
</evidence>
<sequence>MSAGEIEERKRKRMLSNRESAKRSRMKKQHHLDELVNEMARFSEENDLILRQVNLITAKYLRLDTENEVMRTQVMELAGRLKFLNSILRLEEEESGMSLDIPEIPGSLLKQWTFPCSAQPILMPSSMFHC</sequence>
<dbReference type="GO" id="GO:0000976">
    <property type="term" value="F:transcription cis-regulatory region binding"/>
    <property type="evidence" value="ECO:0007669"/>
    <property type="project" value="TreeGrafter"/>
</dbReference>
<accession>A0AAP0BVG3</accession>
<dbReference type="PROSITE" id="PS50217">
    <property type="entry name" value="BZIP"/>
    <property type="match status" value="1"/>
</dbReference>
<name>A0AAP0BVG3_9ASPA</name>
<dbReference type="PANTHER" id="PTHR45764">
    <property type="entry name" value="BZIP TRANSCRIPTION FACTOR 44"/>
    <property type="match status" value="1"/>
</dbReference>
<evidence type="ECO:0000313" key="9">
    <source>
        <dbReference type="Proteomes" id="UP001418222"/>
    </source>
</evidence>
<keyword evidence="5" id="KW-0539">Nucleus</keyword>
<evidence type="ECO:0000259" key="7">
    <source>
        <dbReference type="PROSITE" id="PS50217"/>
    </source>
</evidence>
<dbReference type="Pfam" id="PF00170">
    <property type="entry name" value="bZIP_1"/>
    <property type="match status" value="1"/>
</dbReference>
<dbReference type="CDD" id="cd14702">
    <property type="entry name" value="bZIP_plant_GBF1"/>
    <property type="match status" value="1"/>
</dbReference>
<keyword evidence="4" id="KW-0804">Transcription</keyword>
<protein>
    <submittedName>
        <fullName evidence="8">Basic leucine zipper 63</fullName>
    </submittedName>
</protein>
<keyword evidence="9" id="KW-1185">Reference proteome</keyword>
<dbReference type="PROSITE" id="PS00036">
    <property type="entry name" value="BZIP_BASIC"/>
    <property type="match status" value="1"/>
</dbReference>
<dbReference type="InterPro" id="IPR045314">
    <property type="entry name" value="bZIP_plant_GBF1"/>
</dbReference>
<evidence type="ECO:0000256" key="2">
    <source>
        <dbReference type="ARBA" id="ARBA00023015"/>
    </source>
</evidence>
<evidence type="ECO:0000313" key="8">
    <source>
        <dbReference type="EMBL" id="KAK8951811.1"/>
    </source>
</evidence>
<dbReference type="InterPro" id="IPR046347">
    <property type="entry name" value="bZIP_sf"/>
</dbReference>
<comment type="caution">
    <text evidence="8">The sequence shown here is derived from an EMBL/GenBank/DDBJ whole genome shotgun (WGS) entry which is preliminary data.</text>
</comment>
<dbReference type="EMBL" id="JBBWWQ010000003">
    <property type="protein sequence ID" value="KAK8951811.1"/>
    <property type="molecule type" value="Genomic_DNA"/>
</dbReference>
<reference evidence="8 9" key="1">
    <citation type="journal article" date="2022" name="Nat. Plants">
        <title>Genomes of leafy and leafless Platanthera orchids illuminate the evolution of mycoheterotrophy.</title>
        <authorList>
            <person name="Li M.H."/>
            <person name="Liu K.W."/>
            <person name="Li Z."/>
            <person name="Lu H.C."/>
            <person name="Ye Q.L."/>
            <person name="Zhang D."/>
            <person name="Wang J.Y."/>
            <person name="Li Y.F."/>
            <person name="Zhong Z.M."/>
            <person name="Liu X."/>
            <person name="Yu X."/>
            <person name="Liu D.K."/>
            <person name="Tu X.D."/>
            <person name="Liu B."/>
            <person name="Hao Y."/>
            <person name="Liao X.Y."/>
            <person name="Jiang Y.T."/>
            <person name="Sun W.H."/>
            <person name="Chen J."/>
            <person name="Chen Y.Q."/>
            <person name="Ai Y."/>
            <person name="Zhai J.W."/>
            <person name="Wu S.S."/>
            <person name="Zhou Z."/>
            <person name="Hsiao Y.Y."/>
            <person name="Wu W.L."/>
            <person name="Chen Y.Y."/>
            <person name="Lin Y.F."/>
            <person name="Hsu J.L."/>
            <person name="Li C.Y."/>
            <person name="Wang Z.W."/>
            <person name="Zhao X."/>
            <person name="Zhong W.Y."/>
            <person name="Ma X.K."/>
            <person name="Ma L."/>
            <person name="Huang J."/>
            <person name="Chen G.Z."/>
            <person name="Huang M.Z."/>
            <person name="Huang L."/>
            <person name="Peng D.H."/>
            <person name="Luo Y.B."/>
            <person name="Zou S.Q."/>
            <person name="Chen S.P."/>
            <person name="Lan S."/>
            <person name="Tsai W.C."/>
            <person name="Van de Peer Y."/>
            <person name="Liu Z.J."/>
        </authorList>
    </citation>
    <scope>NUCLEOTIDE SEQUENCE [LARGE SCALE GENOMIC DNA]</scope>
    <source>
        <strain evidence="8">Lor287</strain>
    </source>
</reference>